<dbReference type="GO" id="GO:0003676">
    <property type="term" value="F:nucleic acid binding"/>
    <property type="evidence" value="ECO:0007669"/>
    <property type="project" value="InterPro"/>
</dbReference>
<dbReference type="Gene3D" id="3.30.420.10">
    <property type="entry name" value="Ribonuclease H-like superfamily/Ribonuclease H"/>
    <property type="match status" value="1"/>
</dbReference>
<organism evidence="1">
    <name type="scientific">Siphoviridae sp. ctDCt3</name>
    <dbReference type="NCBI Taxonomy" id="2825385"/>
    <lineage>
        <taxon>Viruses</taxon>
        <taxon>Duplodnaviria</taxon>
        <taxon>Heunggongvirae</taxon>
        <taxon>Uroviricota</taxon>
        <taxon>Caudoviricetes</taxon>
    </lineage>
</organism>
<protein>
    <submittedName>
        <fullName evidence="1">Orn</fullName>
    </submittedName>
</protein>
<evidence type="ECO:0000313" key="1">
    <source>
        <dbReference type="EMBL" id="DAF88498.1"/>
    </source>
</evidence>
<dbReference type="SUPFAM" id="SSF53098">
    <property type="entry name" value="Ribonuclease H-like"/>
    <property type="match status" value="1"/>
</dbReference>
<proteinExistence type="predicted"/>
<dbReference type="EMBL" id="BK015987">
    <property type="protein sequence ID" value="DAF88498.1"/>
    <property type="molecule type" value="Genomic_DNA"/>
</dbReference>
<accession>A0A8S5U243</accession>
<sequence length="125" mass="14261">MSPEKPDALLWMDVETTGLDTNRCSILEIGLRCTSMDATREHARLEAIIHISRETMLTAQLPALDLHLNNGLLARGNRTGSHKVHRGHGRHVHLASRRHEHPTLRFAHDPQILRQGPRIRFIAHR</sequence>
<dbReference type="InterPro" id="IPR012337">
    <property type="entry name" value="RNaseH-like_sf"/>
</dbReference>
<name>A0A8S5U243_9CAUD</name>
<dbReference type="InterPro" id="IPR036397">
    <property type="entry name" value="RNaseH_sf"/>
</dbReference>
<reference evidence="1" key="1">
    <citation type="journal article" date="2021" name="Proc. Natl. Acad. Sci. U.S.A.">
        <title>A Catalog of Tens of Thousands of Viruses from Human Metagenomes Reveals Hidden Associations with Chronic Diseases.</title>
        <authorList>
            <person name="Tisza M.J."/>
            <person name="Buck C.B."/>
        </authorList>
    </citation>
    <scope>NUCLEOTIDE SEQUENCE</scope>
    <source>
        <strain evidence="1">CtDCt3</strain>
    </source>
</reference>